<comment type="caution">
    <text evidence="4">The sequence shown here is derived from an EMBL/GenBank/DDBJ whole genome shotgun (WGS) entry which is preliminary data.</text>
</comment>
<feature type="domain" description="Gryzun putative trafficking through Golgi" evidence="2">
    <location>
        <begin position="665"/>
        <end position="1264"/>
    </location>
</feature>
<feature type="compositionally biased region" description="Basic residues" evidence="1">
    <location>
        <begin position="95"/>
        <end position="108"/>
    </location>
</feature>
<dbReference type="InterPro" id="IPR021773">
    <property type="entry name" value="TPC11"/>
</dbReference>
<dbReference type="PANTHER" id="PTHR14374">
    <property type="entry name" value="FOIE GRAS"/>
    <property type="match status" value="1"/>
</dbReference>
<dbReference type="Proteomes" id="UP001610335">
    <property type="component" value="Unassembled WGS sequence"/>
</dbReference>
<name>A0ABR4IW48_9EURO</name>
<accession>A0ABR4IW48</accession>
<keyword evidence="5" id="KW-1185">Reference proteome</keyword>
<reference evidence="4 5" key="1">
    <citation type="submission" date="2024-07" db="EMBL/GenBank/DDBJ databases">
        <title>Section-level genome sequencing and comparative genomics of Aspergillus sections Usti and Cavernicolus.</title>
        <authorList>
            <consortium name="Lawrence Berkeley National Laboratory"/>
            <person name="Nybo J.L."/>
            <person name="Vesth T.C."/>
            <person name="Theobald S."/>
            <person name="Frisvad J.C."/>
            <person name="Larsen T.O."/>
            <person name="Kjaerboelling I."/>
            <person name="Rothschild-Mancinelli K."/>
            <person name="Lyhne E.K."/>
            <person name="Kogle M.E."/>
            <person name="Barry K."/>
            <person name="Clum A."/>
            <person name="Na H."/>
            <person name="Ledsgaard L."/>
            <person name="Lin J."/>
            <person name="Lipzen A."/>
            <person name="Kuo A."/>
            <person name="Riley R."/>
            <person name="Mondo S."/>
            <person name="LaButti K."/>
            <person name="Haridas S."/>
            <person name="Pangalinan J."/>
            <person name="Salamov A.A."/>
            <person name="Simmons B.A."/>
            <person name="Magnuson J.K."/>
            <person name="Chen J."/>
            <person name="Drula E."/>
            <person name="Henrissat B."/>
            <person name="Wiebenga A."/>
            <person name="Lubbers R.J."/>
            <person name="Gomes A.C."/>
            <person name="Makela M.R."/>
            <person name="Stajich J."/>
            <person name="Grigoriev I.V."/>
            <person name="Mortensen U.H."/>
            <person name="De vries R.P."/>
            <person name="Baker S.E."/>
            <person name="Andersen M.R."/>
        </authorList>
    </citation>
    <scope>NUCLEOTIDE SEQUENCE [LARGE SCALE GENOMIC DNA]</scope>
    <source>
        <strain evidence="4 5">CBS 600.67</strain>
    </source>
</reference>
<gene>
    <name evidence="4" type="ORF">BDW59DRAFT_139509</name>
</gene>
<dbReference type="InterPro" id="IPR012880">
    <property type="entry name" value="Gryzun"/>
</dbReference>
<feature type="domain" description="Trafficking protein particle complex subunit 11" evidence="3">
    <location>
        <begin position="358"/>
        <end position="636"/>
    </location>
</feature>
<dbReference type="Pfam" id="PF07919">
    <property type="entry name" value="Gryzun"/>
    <property type="match status" value="1"/>
</dbReference>
<sequence>MDAYPQHYVGHNLPFVLLSGLETTDAQTEPKTEETLYPFLNENPLKIESDYPILNGPVAEELRSVFLSEDASRAPWDPLDDAFAGDSKVEFKIKSVGRNHRLPPRKAKPPPASPPTSPIAGQDHDVPHGSSVILHAPISPLTPSSPTFPDGIMTPLWVAKHQDLVPAAVINFFPFCLDPTMSSLRDNQLKIEINGMKKEWSSSGYKTRFVVVLLSEEANGDDLEDVEDRVLGIRRATNLEQKSIFLLPPDVTSEEMREFTKSLLSLLQPLLIEYYRDLSKHARRKRNRSSIPPPTAPPTSGTSQTLSLQGWNTRYEFKLGIFAEFRREIDAALKNYESAYETLFGQEVFENIAGWDPRFNDARLLADALAIRIIRCLLLSGHTTAAVKCWVNHRSRSQDIVNRRGKGTRNYGWEAWEARWSMVMAQLIHQARIPHLTSVGISQDQFKEHNSIFVPHEKTFPPGDEIAPWEQLHHEGYWLYRSAKHTMYRRALAEQIPEEDRMPPGQSPASQIASKAYLYDTYLAPETHIEVSQTGRGGFDHSSLILGTLRAALAEFSRRDQVRMMESLGLEISEEYIRLGSWSEAYDILRPLWVTLTWRRSGWWQLMEKFAWALRECALRIQDGETILRVDWELLSWAFPSRPDWHYNIHQSLADLSLAKPKPSIVVKAEDVVSCVAATFVFQKAEGNVGEPLQGQLVLSSCAQKSSAPVRFAELKLAFEGCLRPIRLQSDQSTDADVVTPCIISSPSLRDPSVLSDSSVLQSPTSGFTALTGIADLTIGPSQTKIYNLTCIPREAGESRVASVALLVEEEKFDLTCAITDLVQRESFWWQQTSRGTTRRRVGKARDINRCKILPKPPKIRIKAPNIKDTYYTNERIVLRLVIHNEEDQAADVLAEARLFGRTDSTAKISWLDEENTSNADPSSGSNIPVEEASHFIKRSIGVMESSSQRELAIVLANTEDSFEYELEISTVYNLVSDVHTPIIATTRLNMSIIRPFEANYEFLPRLHPQPWPNFFTVDDDLIGPQQASNPGGLRQKWCLDTKVVSFAREPLVIEQMSVVLLSSSGGATSQIGSEVVVSSDVSEIHPEELRQSNFVMDVQKIVLGDRRATTLNLALKIQWQRSDSDEGENSTVSSGSTTTTLEIPRFIIPAGEPRVLASAIPSHKFSGLIHVEYTLENPSLHFLTFNMTMEASEHFAFSGPKTMVVQLAPVSRHTVRYNLLASKRGLWIQPQLLVVDTYFNKSLRVLPTEDMRSDKKGILIWVDAED</sequence>
<dbReference type="Pfam" id="PF11817">
    <property type="entry name" value="Foie-gras_1"/>
    <property type="match status" value="1"/>
</dbReference>
<proteinExistence type="predicted"/>
<feature type="region of interest" description="Disordered" evidence="1">
    <location>
        <begin position="94"/>
        <end position="126"/>
    </location>
</feature>
<protein>
    <submittedName>
        <fullName evidence="4">Gryzun, putative trafficking through golgi-domain-containing protein</fullName>
    </submittedName>
</protein>
<organism evidence="4 5">
    <name type="scientific">Aspergillus cavernicola</name>
    <dbReference type="NCBI Taxonomy" id="176166"/>
    <lineage>
        <taxon>Eukaryota</taxon>
        <taxon>Fungi</taxon>
        <taxon>Dikarya</taxon>
        <taxon>Ascomycota</taxon>
        <taxon>Pezizomycotina</taxon>
        <taxon>Eurotiomycetes</taxon>
        <taxon>Eurotiomycetidae</taxon>
        <taxon>Eurotiales</taxon>
        <taxon>Aspergillaceae</taxon>
        <taxon>Aspergillus</taxon>
        <taxon>Aspergillus subgen. Nidulantes</taxon>
    </lineage>
</organism>
<evidence type="ECO:0000256" key="1">
    <source>
        <dbReference type="SAM" id="MobiDB-lite"/>
    </source>
</evidence>
<evidence type="ECO:0000259" key="2">
    <source>
        <dbReference type="Pfam" id="PF07919"/>
    </source>
</evidence>
<evidence type="ECO:0000259" key="3">
    <source>
        <dbReference type="Pfam" id="PF11817"/>
    </source>
</evidence>
<evidence type="ECO:0000313" key="5">
    <source>
        <dbReference type="Proteomes" id="UP001610335"/>
    </source>
</evidence>
<feature type="region of interest" description="Disordered" evidence="1">
    <location>
        <begin position="283"/>
        <end position="307"/>
    </location>
</feature>
<evidence type="ECO:0000313" key="4">
    <source>
        <dbReference type="EMBL" id="KAL2831979.1"/>
    </source>
</evidence>
<dbReference type="PANTHER" id="PTHR14374:SF0">
    <property type="entry name" value="TRAFFICKING PROTEIN PARTICLE COMPLEX SUBUNIT 11"/>
    <property type="match status" value="1"/>
</dbReference>
<dbReference type="EMBL" id="JBFXLS010000007">
    <property type="protein sequence ID" value="KAL2831979.1"/>
    <property type="molecule type" value="Genomic_DNA"/>
</dbReference>